<evidence type="ECO:0000256" key="2">
    <source>
        <dbReference type="ARBA" id="ARBA00023027"/>
    </source>
</evidence>
<dbReference type="GO" id="GO:0071949">
    <property type="term" value="F:FAD binding"/>
    <property type="evidence" value="ECO:0007669"/>
    <property type="project" value="InterPro"/>
</dbReference>
<dbReference type="InterPro" id="IPR036188">
    <property type="entry name" value="FAD/NAD-bd_sf"/>
</dbReference>
<dbReference type="InterPro" id="IPR050631">
    <property type="entry name" value="PheA/TfdB_FAD_monoxygenase"/>
</dbReference>
<evidence type="ECO:0000256" key="1">
    <source>
        <dbReference type="ARBA" id="ARBA00023002"/>
    </source>
</evidence>
<proteinExistence type="predicted"/>
<dbReference type="Gene3D" id="3.50.50.60">
    <property type="entry name" value="FAD/NAD(P)-binding domain"/>
    <property type="match status" value="1"/>
</dbReference>
<organism evidence="4 5">
    <name type="scientific">Nocardioides acrostichi</name>
    <dbReference type="NCBI Taxonomy" id="2784339"/>
    <lineage>
        <taxon>Bacteria</taxon>
        <taxon>Bacillati</taxon>
        <taxon>Actinomycetota</taxon>
        <taxon>Actinomycetes</taxon>
        <taxon>Propionibacteriales</taxon>
        <taxon>Nocardioidaceae</taxon>
        <taxon>Nocardioides</taxon>
    </lineage>
</organism>
<reference evidence="4" key="1">
    <citation type="submission" date="2020-11" db="EMBL/GenBank/DDBJ databases">
        <title>Nocardioides sp. CBS4Y-1, whole genome shotgun sequence.</title>
        <authorList>
            <person name="Tuo L."/>
        </authorList>
    </citation>
    <scope>NUCLEOTIDE SEQUENCE</scope>
    <source>
        <strain evidence="4">CBS4Y-1</strain>
    </source>
</reference>
<evidence type="ECO:0000313" key="5">
    <source>
        <dbReference type="Proteomes" id="UP000656804"/>
    </source>
</evidence>
<dbReference type="Proteomes" id="UP000656804">
    <property type="component" value="Unassembled WGS sequence"/>
</dbReference>
<gene>
    <name evidence="4" type="ORF">ISG29_13565</name>
</gene>
<accession>A0A930V2T6</accession>
<keyword evidence="5" id="KW-1185">Reference proteome</keyword>
<evidence type="ECO:0000259" key="3">
    <source>
        <dbReference type="Pfam" id="PF01494"/>
    </source>
</evidence>
<feature type="domain" description="FAD-binding" evidence="3">
    <location>
        <begin position="5"/>
        <end position="339"/>
    </location>
</feature>
<dbReference type="Pfam" id="PF01494">
    <property type="entry name" value="FAD_binding_3"/>
    <property type="match status" value="1"/>
</dbReference>
<dbReference type="GO" id="GO:0004497">
    <property type="term" value="F:monooxygenase activity"/>
    <property type="evidence" value="ECO:0007669"/>
    <property type="project" value="UniProtKB-KW"/>
</dbReference>
<dbReference type="Gene3D" id="3.30.70.2450">
    <property type="match status" value="1"/>
</dbReference>
<keyword evidence="4" id="KW-0503">Monooxygenase</keyword>
<dbReference type="AlphaFoldDB" id="A0A930V2T6"/>
<keyword evidence="1" id="KW-0560">Oxidoreductase</keyword>
<protein>
    <submittedName>
        <fullName evidence="4">FAD-dependent monooxygenase</fullName>
    </submittedName>
</protein>
<sequence length="399" mass="43269">MSTHDVTIVGAGPVGLVTALGLGQAGVGVTVLESAPSVVRAPQSTLFHWSIMSELDHLGLLEEARAVGLEQRSWSLQIVESGEELVFDLSVLGDEVEHPFTLHLAQNELSRIVHAHLRALPNVRVERGTSACSVVQDATGCTVGAVGPEGERDYRSSWVIAADGTHSVVRRKLGLAFHGMTWPERFVVADLDLDLSMLGYRSSVARVAPPGSALIAQLASPGPWRYTYAESRILPDDSVGQRMSGVLRAALPDSVDPGVREWASFRMHERVADRFRVGRVLLLGDSAHVTNPTSGYGVACGFYDSAALVEALGAVILDGACDDVLDRYSTERRRVFTEIASPVSSEQKQLVFDVGEPARKAADLERYRRIVNDRDRMRRFMMTGRELRSGSLLSAGPTA</sequence>
<dbReference type="InterPro" id="IPR002938">
    <property type="entry name" value="FAD-bd"/>
</dbReference>
<keyword evidence="2" id="KW-0520">NAD</keyword>
<evidence type="ECO:0000313" key="4">
    <source>
        <dbReference type="EMBL" id="MBF4162720.1"/>
    </source>
</evidence>
<dbReference type="SUPFAM" id="SSF51905">
    <property type="entry name" value="FAD/NAD(P)-binding domain"/>
    <property type="match status" value="1"/>
</dbReference>
<dbReference type="RefSeq" id="WP_194503990.1">
    <property type="nucleotide sequence ID" value="NZ_JADIVZ010000007.1"/>
</dbReference>
<dbReference type="PANTHER" id="PTHR43476:SF4">
    <property type="entry name" value="BLR0106 PROTEIN"/>
    <property type="match status" value="1"/>
</dbReference>
<dbReference type="PRINTS" id="PR00420">
    <property type="entry name" value="RNGMNOXGNASE"/>
</dbReference>
<name>A0A930V2T6_9ACTN</name>
<comment type="caution">
    <text evidence="4">The sequence shown here is derived from an EMBL/GenBank/DDBJ whole genome shotgun (WGS) entry which is preliminary data.</text>
</comment>
<dbReference type="PANTHER" id="PTHR43476">
    <property type="entry name" value="3-(3-HYDROXY-PHENYL)PROPIONATE/3-HYDROXYCINNAMIC ACID HYDROXYLASE"/>
    <property type="match status" value="1"/>
</dbReference>
<dbReference type="EMBL" id="JADIVZ010000007">
    <property type="protein sequence ID" value="MBF4162720.1"/>
    <property type="molecule type" value="Genomic_DNA"/>
</dbReference>